<dbReference type="PROSITE" id="PS50011">
    <property type="entry name" value="PROTEIN_KINASE_DOM"/>
    <property type="match status" value="1"/>
</dbReference>
<dbReference type="Pfam" id="PF00069">
    <property type="entry name" value="Pkinase"/>
    <property type="match status" value="1"/>
</dbReference>
<dbReference type="FunFam" id="1.10.510.10:FF:000571">
    <property type="entry name" value="Maternal embryonic leucine zipper kinase"/>
    <property type="match status" value="1"/>
</dbReference>
<feature type="compositionally biased region" description="Basic and acidic residues" evidence="3">
    <location>
        <begin position="591"/>
        <end position="601"/>
    </location>
</feature>
<dbReference type="Proteomes" id="UP000053259">
    <property type="component" value="Unassembled WGS sequence"/>
</dbReference>
<organism evidence="5 6">
    <name type="scientific">Verruconis gallopava</name>
    <dbReference type="NCBI Taxonomy" id="253628"/>
    <lineage>
        <taxon>Eukaryota</taxon>
        <taxon>Fungi</taxon>
        <taxon>Dikarya</taxon>
        <taxon>Ascomycota</taxon>
        <taxon>Pezizomycotina</taxon>
        <taxon>Dothideomycetes</taxon>
        <taxon>Pleosporomycetidae</taxon>
        <taxon>Venturiales</taxon>
        <taxon>Sympoventuriaceae</taxon>
        <taxon>Verruconis</taxon>
    </lineage>
</organism>
<name>A0A0D2BD33_9PEZI</name>
<feature type="compositionally biased region" description="Low complexity" evidence="3">
    <location>
        <begin position="575"/>
        <end position="585"/>
    </location>
</feature>
<dbReference type="EMBL" id="KN847529">
    <property type="protein sequence ID" value="KIW09359.1"/>
    <property type="molecule type" value="Genomic_DNA"/>
</dbReference>
<accession>A0A0D2BD33</accession>
<keyword evidence="2" id="KW-0067">ATP-binding</keyword>
<feature type="region of interest" description="Disordered" evidence="3">
    <location>
        <begin position="951"/>
        <end position="971"/>
    </location>
</feature>
<evidence type="ECO:0000256" key="2">
    <source>
        <dbReference type="ARBA" id="ARBA00022840"/>
    </source>
</evidence>
<feature type="compositionally biased region" description="Low complexity" evidence="3">
    <location>
        <begin position="602"/>
        <end position="613"/>
    </location>
</feature>
<dbReference type="GO" id="GO:0005524">
    <property type="term" value="F:ATP binding"/>
    <property type="evidence" value="ECO:0007669"/>
    <property type="project" value="UniProtKB-KW"/>
</dbReference>
<dbReference type="PANTHER" id="PTHR24346">
    <property type="entry name" value="MAP/MICROTUBULE AFFINITY-REGULATING KINASE"/>
    <property type="match status" value="1"/>
</dbReference>
<dbReference type="InterPro" id="IPR008271">
    <property type="entry name" value="Ser/Thr_kinase_AS"/>
</dbReference>
<feature type="domain" description="Protein kinase" evidence="4">
    <location>
        <begin position="78"/>
        <end position="365"/>
    </location>
</feature>
<dbReference type="GO" id="GO:0004674">
    <property type="term" value="F:protein serine/threonine kinase activity"/>
    <property type="evidence" value="ECO:0007669"/>
    <property type="project" value="TreeGrafter"/>
</dbReference>
<protein>
    <recommendedName>
        <fullName evidence="4">Protein kinase domain-containing protein</fullName>
    </recommendedName>
</protein>
<dbReference type="GO" id="GO:0005737">
    <property type="term" value="C:cytoplasm"/>
    <property type="evidence" value="ECO:0007669"/>
    <property type="project" value="TreeGrafter"/>
</dbReference>
<feature type="compositionally biased region" description="Low complexity" evidence="3">
    <location>
        <begin position="54"/>
        <end position="67"/>
    </location>
</feature>
<dbReference type="PANTHER" id="PTHR24346:SF110">
    <property type="entry name" value="NON-SPECIFIC SERINE_THREONINE PROTEIN KINASE"/>
    <property type="match status" value="1"/>
</dbReference>
<dbReference type="GO" id="GO:0035556">
    <property type="term" value="P:intracellular signal transduction"/>
    <property type="evidence" value="ECO:0007669"/>
    <property type="project" value="TreeGrafter"/>
</dbReference>
<sequence>MQKSEEYLRFHSAIAKTESPLDCETNHKRCSITSPRNNRLSRLSNEAVMDSKRSSAISTSSTNASGTGRKRKSHVGPWRLGATVGKGGTARVRKVKHAVTGQIGVAKIIPVAMAERARAISLANLVRSAERGDPTLHFDKAIPLGLEREIAIMKLLKHPNIVRLYDVWENRNEIYLIMEYVKGGELFEYVAERHRLQEDVTVYLFRQIIWALKYCHGLNIHHRDLKPENILLDFDSMTVKLVDFGMAALQPKGNFLTTPCGSPHYAAPELLRNEPYDGSQADVWSAGVVLFVMLTGYPPFNFLVDTQGIVSEDQKLKGLFRAISRAEYKMPSTLSAEAQDLIRRIFVVDPIKRINIEEVWNHPFIHKYDSEWGLDTLQPSDSVLALAMAQDDWKPLEPKTIDRDIFRALRTLWHSESDTVLIDKLCCKDFNQEKFFYHTMLRYREENLGNLQGCPEVGYSGSDYRHNKRASATPALPNKVADHSTSIRSKSKSVQSEYSIIGDEHLFSKHSYYDLPVSEMSYDPFRASRSPIVASKTDCTHFTVQYLGSKSSKKHVSRDCRRKSLRVDALRSHSGRGSRISSKHSNGSNSIRRETTGKESSRSSSSKFSVASSRLPSGSPLPVMRPSEVHKRGVQFPHLRKSSTGSALVSTADADQFSRTPEHDVRALRKLASVRSSSHLSVSPAVPSEALLLHKKGEIVQSAPISRRLREDADLEARKVSAELGKACDEAFWRSSDDSSFNTFSSAEKPFVDTPPSSTSRPSPCFGIKDTFYVSDSMRNRPLPPTPNGTMSTLQATETPVTYTSRELAEMRDRLATKYARDGANNQQYFNDVLRQLDSLMRPMEQRKVNRDYRRIVSAPPDCHHAEACLDLNSLDVIPEEVDEKSGRRRGEGAIHRGSGSQIRYGTFVNEGTIRAIVPSPPPVFQPRPYQNQEYETPTPWAPLNIRKVSTSTKSSSSSASEKMDVLPSSSTAHVRNCAHLANRNGYSAKGRAPPTAKRIMPTDAITPQTHQLNAFHRVRHVSHVAEHPFGPLARHYAGNCASISREYFQQEGLHMTQEELASAVECCTSNTILCDIPEDCEADFPRSITYQELASDFLCPLSGSNARSYDLDDRSKTRDNREKHKNEPPKQSGLKKFFKGLGKKKLASSRKAVYASGSGRPAIKKQITTPENHAVFGDLKVHRTYDEQKDISAEMEIARFVNGFKKFVREFGYWSFMTPLIHVIPLFASRSEAWDALRSQLVDAPSYKVLTRNLQKYTTTIKWESSKLYDMLFDCTVDVEIFGVSQRSKHVKNLSVVRIVQTSGPARGFATIANEIQAFFQTRKLVVENERQAAEIKATLYAGLGSIMPYAPRPSFDA</sequence>
<feature type="region of interest" description="Disordered" evidence="3">
    <location>
        <begin position="34"/>
        <end position="75"/>
    </location>
</feature>
<evidence type="ECO:0000313" key="6">
    <source>
        <dbReference type="Proteomes" id="UP000053259"/>
    </source>
</evidence>
<feature type="region of interest" description="Disordered" evidence="3">
    <location>
        <begin position="1110"/>
        <end position="1134"/>
    </location>
</feature>
<feature type="region of interest" description="Disordered" evidence="3">
    <location>
        <begin position="567"/>
        <end position="662"/>
    </location>
</feature>
<dbReference type="STRING" id="253628.A0A0D2BD33"/>
<dbReference type="OrthoDB" id="504170at2759"/>
<reference evidence="5 6" key="1">
    <citation type="submission" date="2015-01" db="EMBL/GenBank/DDBJ databases">
        <title>The Genome Sequence of Ochroconis gallopava CBS43764.</title>
        <authorList>
            <consortium name="The Broad Institute Genomics Platform"/>
            <person name="Cuomo C."/>
            <person name="de Hoog S."/>
            <person name="Gorbushina A."/>
            <person name="Stielow B."/>
            <person name="Teixiera M."/>
            <person name="Abouelleil A."/>
            <person name="Chapman S.B."/>
            <person name="Priest M."/>
            <person name="Young S.K."/>
            <person name="Wortman J."/>
            <person name="Nusbaum C."/>
            <person name="Birren B."/>
        </authorList>
    </citation>
    <scope>NUCLEOTIDE SEQUENCE [LARGE SCALE GENOMIC DNA]</scope>
    <source>
        <strain evidence="5 6">CBS 43764</strain>
    </source>
</reference>
<evidence type="ECO:0000256" key="1">
    <source>
        <dbReference type="ARBA" id="ARBA00022741"/>
    </source>
</evidence>
<feature type="compositionally biased region" description="Polar residues" evidence="3">
    <location>
        <begin position="34"/>
        <end position="44"/>
    </location>
</feature>
<dbReference type="InterPro" id="IPR000719">
    <property type="entry name" value="Prot_kinase_dom"/>
</dbReference>
<gene>
    <name evidence="5" type="ORF">PV09_00257</name>
</gene>
<dbReference type="PROSITE" id="PS00108">
    <property type="entry name" value="PROTEIN_KINASE_ST"/>
    <property type="match status" value="1"/>
</dbReference>
<dbReference type="Gene3D" id="1.10.510.10">
    <property type="entry name" value="Transferase(Phosphotransferase) domain 1"/>
    <property type="match status" value="1"/>
</dbReference>
<evidence type="ECO:0000256" key="3">
    <source>
        <dbReference type="SAM" id="MobiDB-lite"/>
    </source>
</evidence>
<feature type="compositionally biased region" description="Low complexity" evidence="3">
    <location>
        <begin position="951"/>
        <end position="961"/>
    </location>
</feature>
<keyword evidence="6" id="KW-1185">Reference proteome</keyword>
<keyword evidence="1" id="KW-0547">Nucleotide-binding</keyword>
<evidence type="ECO:0000259" key="4">
    <source>
        <dbReference type="PROSITE" id="PS50011"/>
    </source>
</evidence>
<dbReference type="InterPro" id="IPR011009">
    <property type="entry name" value="Kinase-like_dom_sf"/>
</dbReference>
<evidence type="ECO:0000313" key="5">
    <source>
        <dbReference type="EMBL" id="KIW09359.1"/>
    </source>
</evidence>
<dbReference type="InParanoid" id="A0A0D2BD33"/>
<dbReference type="RefSeq" id="XP_016219228.1">
    <property type="nucleotide sequence ID" value="XM_016352971.1"/>
</dbReference>
<dbReference type="SMART" id="SM00220">
    <property type="entry name" value="S_TKc"/>
    <property type="match status" value="1"/>
</dbReference>
<dbReference type="VEuPathDB" id="FungiDB:PV09_00257"/>
<dbReference type="SUPFAM" id="SSF56112">
    <property type="entry name" value="Protein kinase-like (PK-like)"/>
    <property type="match status" value="1"/>
</dbReference>
<proteinExistence type="predicted"/>
<feature type="compositionally biased region" description="Basic and acidic residues" evidence="3">
    <location>
        <begin position="1110"/>
        <end position="1129"/>
    </location>
</feature>
<dbReference type="HOGENOM" id="CLU_004222_0_0_1"/>
<dbReference type="GeneID" id="27308230"/>